<feature type="compositionally biased region" description="Low complexity" evidence="1">
    <location>
        <begin position="268"/>
        <end position="292"/>
    </location>
</feature>
<feature type="compositionally biased region" description="Gly residues" evidence="1">
    <location>
        <begin position="427"/>
        <end position="438"/>
    </location>
</feature>
<feature type="compositionally biased region" description="Basic and acidic residues" evidence="1">
    <location>
        <begin position="736"/>
        <end position="746"/>
    </location>
</feature>
<feature type="compositionally biased region" description="Pro residues" evidence="1">
    <location>
        <begin position="489"/>
        <end position="518"/>
    </location>
</feature>
<feature type="region of interest" description="Disordered" evidence="1">
    <location>
        <begin position="121"/>
        <end position="147"/>
    </location>
</feature>
<reference evidence="2 3" key="1">
    <citation type="submission" date="2021-06" db="EMBL/GenBank/DDBJ databases">
        <title>Actinomycetes sequencing.</title>
        <authorList>
            <person name="Shan Q."/>
        </authorList>
    </citation>
    <scope>NUCLEOTIDE SEQUENCE [LARGE SCALE GENOMIC DNA]</scope>
    <source>
        <strain evidence="2 3">NEAU-G5</strain>
    </source>
</reference>
<dbReference type="Gene3D" id="1.20.1260.20">
    <property type="entry name" value="PPE superfamily"/>
    <property type="match status" value="1"/>
</dbReference>
<sequence>MTTYDAPGITDPENVDALTHQQIYDAFQTVGDHCADIVTAWQQAGDQWRTSTTGLVQAVRTAVDGHWTGSAAEAAVQAVTGYGTRATDLADLFDQTGQVVANTAQAAQTTKAYISKPVPVTADQTKDPTEFDTQTRNASKAQDDARQTMQQRYVVPFTTEDARIPTFPPANSTGAGDNPLTALASATTNGVRVSIPGVASIDIPGLGTRPDSTVPAGVHTSLFGTPVTNPDASVTALTDNSVTSRPTANDVLYRPQDRTVLTGDPQVPAATRPASTAPVTAPTTPASTSPHDAPTDTTSRDGTHDTPQHSDSDTPRSEHGTHTTPADNGSRSDGRTPAETHSAANDSAASQAAASQTASNQAAANETTSNQAAASQATSNQVTANQATSNQPAPTTHTDTGSTAAPSAGSSGGAQNATATPGSTDSGAGGSSDSGRGGANVTQNTPRLPTTVPGTALPGALAASSAAGSALGAAASIAAPALGAGSMIPNPPSTPNIPPAPTAPAPGPSAPPPSPGAPAPGSSAPGPNLHSGPIGQGPNSPAPVPSSPTPGTNPPSPAPNTQTPRPIAPTPTGGTPATPPLGSAAATNSIPPDALTEPAATAITGAAAAELSDDPHQHHDPRMPRMRVKYEGDRDRIGKTVDLGNESTTAEMARTEDYVQATIGDHTRRDNRERAATEDELNPAAAETAGAEPPVEPVIGEYGSAVDQDPASPIFDRGVGSTPHTDQNVQPQIGDHTARGDHERPDTGTTRGNEPTVAETPSTAHLVQPAIGNPGIGSAAAETIRANDVRPSMAGTEFAGPHVEPVIGEYGSADDVGDHTPESARSGLDSGAAPGNEPRTAPTPPTESYVQPTIGEYPSPDDPNREGADPRGESLTAGTTLSGQYVQPTIGE</sequence>
<evidence type="ECO:0000256" key="1">
    <source>
        <dbReference type="SAM" id="MobiDB-lite"/>
    </source>
</evidence>
<feature type="compositionally biased region" description="Low complexity" evidence="1">
    <location>
        <begin position="400"/>
        <end position="426"/>
    </location>
</feature>
<feature type="compositionally biased region" description="Low complexity" evidence="1">
    <location>
        <begin position="599"/>
        <end position="609"/>
    </location>
</feature>
<feature type="compositionally biased region" description="Polar residues" evidence="1">
    <location>
        <begin position="237"/>
        <end position="247"/>
    </location>
</feature>
<dbReference type="InterPro" id="IPR038332">
    <property type="entry name" value="PPE_sf"/>
</dbReference>
<dbReference type="EMBL" id="JAHKNI010000003">
    <property type="protein sequence ID" value="MBU3062087.1"/>
    <property type="molecule type" value="Genomic_DNA"/>
</dbReference>
<feature type="compositionally biased region" description="Low complexity" evidence="1">
    <location>
        <begin position="559"/>
        <end position="587"/>
    </location>
</feature>
<feature type="compositionally biased region" description="Polar residues" evidence="1">
    <location>
        <begin position="131"/>
        <end position="140"/>
    </location>
</feature>
<feature type="compositionally biased region" description="Low complexity" evidence="1">
    <location>
        <begin position="682"/>
        <end position="693"/>
    </location>
</feature>
<feature type="region of interest" description="Disordered" evidence="1">
    <location>
        <begin position="793"/>
        <end position="892"/>
    </location>
</feature>
<feature type="compositionally biased region" description="Basic and acidic residues" evidence="1">
    <location>
        <begin position="613"/>
        <end position="639"/>
    </location>
</feature>
<feature type="compositionally biased region" description="Polar residues" evidence="1">
    <location>
        <begin position="747"/>
        <end position="765"/>
    </location>
</feature>
<feature type="compositionally biased region" description="Basic and acidic residues" evidence="1">
    <location>
        <begin position="665"/>
        <end position="677"/>
    </location>
</feature>
<protein>
    <recommendedName>
        <fullName evidence="4">PPE family domain-containing protein</fullName>
    </recommendedName>
</protein>
<dbReference type="Proteomes" id="UP000733379">
    <property type="component" value="Unassembled WGS sequence"/>
</dbReference>
<evidence type="ECO:0000313" key="3">
    <source>
        <dbReference type="Proteomes" id="UP000733379"/>
    </source>
</evidence>
<accession>A0ABS6AVN5</accession>
<proteinExistence type="predicted"/>
<keyword evidence="3" id="KW-1185">Reference proteome</keyword>
<gene>
    <name evidence="2" type="ORF">KO481_11190</name>
</gene>
<feature type="compositionally biased region" description="Basic and acidic residues" evidence="1">
    <location>
        <begin position="298"/>
        <end position="321"/>
    </location>
</feature>
<evidence type="ECO:0000313" key="2">
    <source>
        <dbReference type="EMBL" id="MBU3062087.1"/>
    </source>
</evidence>
<feature type="region of interest" description="Disordered" evidence="1">
    <location>
        <begin position="483"/>
        <end position="774"/>
    </location>
</feature>
<dbReference type="SUPFAM" id="SSF140459">
    <property type="entry name" value="PE/PPE dimer-like"/>
    <property type="match status" value="1"/>
</dbReference>
<dbReference type="RefSeq" id="WP_215916980.1">
    <property type="nucleotide sequence ID" value="NZ_JAHKNI010000003.1"/>
</dbReference>
<feature type="compositionally biased region" description="Polar residues" evidence="1">
    <location>
        <begin position="722"/>
        <end position="731"/>
    </location>
</feature>
<feature type="compositionally biased region" description="Polar residues" evidence="1">
    <location>
        <begin position="382"/>
        <end position="399"/>
    </location>
</feature>
<feature type="compositionally biased region" description="Low complexity" evidence="1">
    <location>
        <begin position="342"/>
        <end position="381"/>
    </location>
</feature>
<feature type="compositionally biased region" description="Low complexity" evidence="1">
    <location>
        <begin position="456"/>
        <end position="471"/>
    </location>
</feature>
<feature type="compositionally biased region" description="Polar residues" evidence="1">
    <location>
        <begin position="876"/>
        <end position="892"/>
    </location>
</feature>
<name>A0ABS6AVN5_9NOCA</name>
<feature type="compositionally biased region" description="Pro residues" evidence="1">
    <location>
        <begin position="540"/>
        <end position="558"/>
    </location>
</feature>
<evidence type="ECO:0008006" key="4">
    <source>
        <dbReference type="Google" id="ProtNLM"/>
    </source>
</evidence>
<organism evidence="2 3">
    <name type="scientific">Nocardia albiluteola</name>
    <dbReference type="NCBI Taxonomy" id="2842303"/>
    <lineage>
        <taxon>Bacteria</taxon>
        <taxon>Bacillati</taxon>
        <taxon>Actinomycetota</taxon>
        <taxon>Actinomycetes</taxon>
        <taxon>Mycobacteriales</taxon>
        <taxon>Nocardiaceae</taxon>
        <taxon>Nocardia</taxon>
    </lineage>
</organism>
<comment type="caution">
    <text evidence="2">The sequence shown here is derived from an EMBL/GenBank/DDBJ whole genome shotgun (WGS) entry which is preliminary data.</text>
</comment>
<feature type="compositionally biased region" description="Basic and acidic residues" evidence="1">
    <location>
        <begin position="862"/>
        <end position="872"/>
    </location>
</feature>
<feature type="region of interest" description="Disordered" evidence="1">
    <location>
        <begin position="237"/>
        <end position="471"/>
    </location>
</feature>